<protein>
    <submittedName>
        <fullName evidence="1">Dynein heavy chain family protein</fullName>
    </submittedName>
</protein>
<evidence type="ECO:0000313" key="2">
    <source>
        <dbReference type="Proteomes" id="UP001056778"/>
    </source>
</evidence>
<sequence>MDEKHDRILKYCEKEVDRIVKLYKKQKDDPPVARMFPPIAGRIKWARSLVHHLEELLSSVTSHHILKTLQATVELSRRHKAAENTLKSYESDMVAIWMNQHVWEIDDCLKRHLLIICTEQQKLTVNLHPTIPLLIREADLMLKMDLPVPMVALTLYVKQDHFSTVKDSLQFLIDEFTSTVKSVKLEVRPLFLPHLAVLTNIIEPGLRDLTWVDTEWKGYIKHVNDGIESFKVLATRVHDVYTNRVLEVLDSMQNVILHALPPSESEPWTVDHFCDSIEYACRSAAIELNRKSIMVEEAVEEILNLVKKARIDVKNVDDEDLFQEDESEDGHTEADSTSSQQQSDWSIVWECFEKPHLLLGGGMSKAMQDMVKGAVSEMRRYYTRKVIDVLIKVTRQSLDAVRKRFSMTEPCPDGPVFILNSVLMIPKVAIQPTLDDIQEVLILAGKNITAVSKGVAQWCGGKPRDMTAFLATWRPYNVLWRNEKTPRELLNNNLSEFEASLRKHSELDSRLSTEPDIHTIGNCLAVSTERLKIGLVTEIKCCTHKIGQAMKKKYKREMDYVYAVVGEMERKLDKPIRDLDDVRMIMDTLKKIREQEVDMELKIDPIEEAFNVLTRYEINVEQETLEQVENLPYAWKKLLNKAQATQCKLLDMQPQFQDELRQNLNQFKQDKIDYCHEYKHTGPMETGLAPREASDRLLLFQNRFDGMWRKLQTYQSGEELFGLPQTDYPEFGQIRKELNLLQKLYKLYNDVIDRVSSYYDIPWGDVNIEEINNELMEFQNRCRKLPKGLKEWPAFFALKKTIDDFNDMCPLLELMANKAMKQRHWQRIMDSLNHVFEFENDGFCLKHILEAPLLQHKEDIEDICISAMKERDIEAKLRQVTNEWSLQELTFQVFNNRGELLLRGDTTAETISQLEDSLMILGSLLSNRYNAPFKKPIQQWVHDLSNTNEVLERWLLVQNMWVYLEAVFVGGDIAKQLPKEAKRFSKIDKSWQKIMQRAHETPGVVLCCVGDDLLKNLLPHLQEQLELCQRSLSGYLEKKRMMFPRFFFVSDPALLEILGQASDSHTIQNHLLSIFDNTRYVKFHDIEYNKMIAIVSSEGESVQLEKAVRAEGSVEVWLYQLMIAAQASLHSIIRQSYAMINDSNFNFLQFLDKMPAQIGLLGLQMIWTRDAEIALMQARYDKKMMPETNNRFLELLNTLIDQTTRDLTRIERTKCYITLAQALAMSMGGAPCGPAGTGKTETAKDMGKTLGKYVVVFNCSDQMDYRGLGRIYKGLAQSGSWGCFDEFNRIELPVLSVAAQQVAVVLSAKKEKKKSFVFTDGDVIDLCPEFGLFITMNPGYAGRKELPENLKIQFRIVSMMVPDRQIIIRVKLASCGFLENITLARKFYTLYKLCEEQLTKQVHYDFGLRNILSVLRSLGAAKRVNNKDTESTILYETQRVRHGIMTLGPSGAGKTTCIQTLMRALTQMGNIHKEMRMNPKAITAAQMFGRLDVATNDWTDGIFSALWRKTLKMKPTEYCWLVLDGPVDSIWIENLNSVLDDNKLLTLANGDRLTMAPTCKIIFEPHNIDNASPATVSRNGMVYMSSSGLTWKPVVRAWLKERSPKENEIFEKLFEATYPSLYVWTIQNLRMMMPVLQCNITLQILRILEGLVPIQILPEKEVLSDQGEDDEFADEAQKEEEFKLFTDEHLAKLYVFSLVWGIGGFLETSDRLKFDSYIKEKFDDVLDLPQNNYKSKDATLFDYVANNNGEWELWSTRVTNYAYPELSSPDYASILIPIPDNVRIDFLINTIVKQQKAVLLIGEQGTAKTVMMKSYMKRANPELYVIRSCNFSSATTPYQFQKTVETYVEKRMGNTFGPPSGKKMLIFVDDINLPEINCWGDQITNEILRQMMDTNGFYSLEKPGEFTSIIDVLFIGAMGQPGGGRNDIPSRLKRQFSIFNCPVPSDGAIDKIFNVIGTGHYNVKRGFSLEVRNLVKKLVPLTRLLWKATRAKLLPTPAKFHYVFSLRDLSRIWQGMVGTLSTVIESEACMMILWKNECSRVFADRFTLVDDKTWFNEMLLQLIEDEMGVDMRIKSEPTPVFVDFMRDAPEPTGDEGEDADMELPKVYEPVSDEVELRERLEMFLAQFNEMVRGSGMDLVFFPDAMWHLVKVSRIIRHPRGNVMLVGVGGSGKQSLTKLSTFIAGYKSFQITLTRSYNITNFLEDLKALYRSCGGQGKGTTFIFTDLDIKEEGFLEYLNNILSCGSISNLFTKDDQSEIVQEVTPIMRRENPKRTISTEVAMEFFMNRTYQNLHVCLCFSPVGEKFRSRALRFPALISGCTIDWFQPWPKDALILVAEHFLTEFQIECTDEIKCQLVQALGSIQDIVAKTSVEYFQRFRRATHVTPKSYLNFIGGYKSIYKMKEKELNDGALRMDTGLEKLAEASASVEILKKDLAVMERELVEANQKAERVLTEVTEKAMQAEGVKNQVQKVKEKAEALVQQIAIEKGFAEEKLEAARPALEEAEAALNTIKPAHIATVRKLGRPPHLIMRIMDCVLVLFQKRLQPVAPDSTAPCPKPSWPESLKLMASATFLLQLQNYPKDMINNEMVELLEPYFEMEDYNMDTAKRVCGDVAGLLSWTKAMAFFHGVNREVLPLKANLALQEVRLKAAMDDLANAEHLLEEKEMSLKAVKDQYDSAVMEKQMLTDAANSCIRKMNTATALINGLGVKKYDGRNKVKNLKHSWVAW</sequence>
<dbReference type="EMBL" id="CM043015">
    <property type="protein sequence ID" value="KAI4470546.1"/>
    <property type="molecule type" value="Genomic_DNA"/>
</dbReference>
<keyword evidence="2" id="KW-1185">Reference proteome</keyword>
<gene>
    <name evidence="1" type="ORF">MML48_1g03832</name>
</gene>
<name>A0ACB9TUT0_HOLOL</name>
<comment type="caution">
    <text evidence="1">The sequence shown here is derived from an EMBL/GenBank/DDBJ whole genome shotgun (WGS) entry which is preliminary data.</text>
</comment>
<dbReference type="Proteomes" id="UP001056778">
    <property type="component" value="Chromosome 1"/>
</dbReference>
<accession>A0ACB9TUT0</accession>
<proteinExistence type="predicted"/>
<organism evidence="1 2">
    <name type="scientific">Holotrichia oblita</name>
    <name type="common">Chafer beetle</name>
    <dbReference type="NCBI Taxonomy" id="644536"/>
    <lineage>
        <taxon>Eukaryota</taxon>
        <taxon>Metazoa</taxon>
        <taxon>Ecdysozoa</taxon>
        <taxon>Arthropoda</taxon>
        <taxon>Hexapoda</taxon>
        <taxon>Insecta</taxon>
        <taxon>Pterygota</taxon>
        <taxon>Neoptera</taxon>
        <taxon>Endopterygota</taxon>
        <taxon>Coleoptera</taxon>
        <taxon>Polyphaga</taxon>
        <taxon>Scarabaeiformia</taxon>
        <taxon>Scarabaeidae</taxon>
        <taxon>Melolonthinae</taxon>
        <taxon>Holotrichia</taxon>
    </lineage>
</organism>
<reference evidence="1" key="1">
    <citation type="submission" date="2022-04" db="EMBL/GenBank/DDBJ databases">
        <title>Chromosome-scale genome assembly of Holotrichia oblita Faldermann.</title>
        <authorList>
            <person name="Rongchong L."/>
        </authorList>
    </citation>
    <scope>NUCLEOTIDE SEQUENCE</scope>
    <source>
        <strain evidence="1">81SQS9</strain>
    </source>
</reference>
<evidence type="ECO:0000313" key="1">
    <source>
        <dbReference type="EMBL" id="KAI4470546.1"/>
    </source>
</evidence>